<evidence type="ECO:0000313" key="4">
    <source>
        <dbReference type="Proteomes" id="UP000053413"/>
    </source>
</evidence>
<dbReference type="PANTHER" id="PTHR43201">
    <property type="entry name" value="ACYL-COA SYNTHETASE"/>
    <property type="match status" value="1"/>
</dbReference>
<evidence type="ECO:0000259" key="2">
    <source>
        <dbReference type="Pfam" id="PF00501"/>
    </source>
</evidence>
<dbReference type="GO" id="GO:0031956">
    <property type="term" value="F:medium-chain fatty acid-CoA ligase activity"/>
    <property type="evidence" value="ECO:0007669"/>
    <property type="project" value="TreeGrafter"/>
</dbReference>
<gene>
    <name evidence="3" type="ORF">ADL28_08280</name>
</gene>
<proteinExistence type="inferred from homology"/>
<dbReference type="Pfam" id="PF00501">
    <property type="entry name" value="AMP-binding"/>
    <property type="match status" value="1"/>
</dbReference>
<dbReference type="GeneID" id="97429556"/>
<dbReference type="EMBL" id="LLZJ01000073">
    <property type="protein sequence ID" value="KUL65068.1"/>
    <property type="molecule type" value="Genomic_DNA"/>
</dbReference>
<evidence type="ECO:0000256" key="1">
    <source>
        <dbReference type="ARBA" id="ARBA00006432"/>
    </source>
</evidence>
<reference evidence="4" key="1">
    <citation type="submission" date="2015-10" db="EMBL/GenBank/DDBJ databases">
        <authorList>
            <person name="Ju K.-S."/>
            <person name="Doroghazi J.R."/>
            <person name="Metcalf W.W."/>
        </authorList>
    </citation>
    <scope>NUCLEOTIDE SEQUENCE [LARGE SCALE GENOMIC DNA]</scope>
    <source>
        <strain evidence="4">NRRL F-8817</strain>
    </source>
</reference>
<evidence type="ECO:0000313" key="3">
    <source>
        <dbReference type="EMBL" id="KUL65068.1"/>
    </source>
</evidence>
<feature type="domain" description="AMP-dependent synthetase/ligase" evidence="2">
    <location>
        <begin position="31"/>
        <end position="314"/>
    </location>
</feature>
<comment type="caution">
    <text evidence="3">The sequence shown here is derived from an EMBL/GenBank/DDBJ whole genome shotgun (WGS) entry which is preliminary data.</text>
</comment>
<dbReference type="InterPro" id="IPR000873">
    <property type="entry name" value="AMP-dep_synth/lig_dom"/>
</dbReference>
<organism evidence="3 4">
    <name type="scientific">Streptomyces violaceusniger</name>
    <dbReference type="NCBI Taxonomy" id="68280"/>
    <lineage>
        <taxon>Bacteria</taxon>
        <taxon>Bacillati</taxon>
        <taxon>Actinomycetota</taxon>
        <taxon>Actinomycetes</taxon>
        <taxon>Kitasatosporales</taxon>
        <taxon>Streptomycetaceae</taxon>
        <taxon>Streptomyces</taxon>
        <taxon>Streptomyces violaceusniger group</taxon>
    </lineage>
</organism>
<dbReference type="GO" id="GO:0006631">
    <property type="term" value="P:fatty acid metabolic process"/>
    <property type="evidence" value="ECO:0007669"/>
    <property type="project" value="TreeGrafter"/>
</dbReference>
<name>A0A0X3X7F2_STRVO</name>
<protein>
    <recommendedName>
        <fullName evidence="2">AMP-dependent synthetase/ligase domain-containing protein</fullName>
    </recommendedName>
</protein>
<dbReference type="RefSeq" id="WP_059143059.1">
    <property type="nucleotide sequence ID" value="NZ_LLZJ01000073.1"/>
</dbReference>
<dbReference type="Proteomes" id="UP000053413">
    <property type="component" value="Unassembled WGS sequence"/>
</dbReference>
<dbReference type="Gene3D" id="3.40.50.12780">
    <property type="entry name" value="N-terminal domain of ligase-like"/>
    <property type="match status" value="1"/>
</dbReference>
<dbReference type="SUPFAM" id="SSF56801">
    <property type="entry name" value="Acetyl-CoA synthetase-like"/>
    <property type="match status" value="1"/>
</dbReference>
<accession>A0A0X3X7F2</accession>
<dbReference type="PANTHER" id="PTHR43201:SF8">
    <property type="entry name" value="ACYL-COA SYNTHETASE FAMILY MEMBER 3"/>
    <property type="match status" value="1"/>
</dbReference>
<dbReference type="InterPro" id="IPR042099">
    <property type="entry name" value="ANL_N_sf"/>
</dbReference>
<sequence length="460" mass="49472">MPTDSLPDADVIETFLGSTVDVHGHGPPRPLAAALDDLAGTVVGAGEPVLIAMPNGTSLLTAFFAVLLHGGVPVPLAPASSSARITEVARRLGARALIAPRVDARRYGAAPPRPFGDADLLLLPWSERRHHSRGEVILMTSGTSGIASGCLHAFDSLLENAARHANAVGQREGDTVLLNLPLHYSYALVAQALAALVRGSRLVITGPPFTPRTYVEALRTHQVALSSLTPAAVARFIEQDLALPGTLRTLTVGGDRLPPAHVRRLLASRPGLELYLTYGLTEAGPRVTTLAAHREPPRRYASSGLPLHGVRTRLRPSGLADGSQELLVESSTVLRRRVPDDQSSPLVAPGTIATGDLFTIDEDGYHYIQGRLSDSIIVGGEKVWLPSVRAAAEAIPGVRRSTSRVHAENGEHRYELDVYVDHPSPALTADIKRTLYRLLLRNERPHRITVRPARTTDWHK</sequence>
<comment type="similarity">
    <text evidence="1">Belongs to the ATP-dependent AMP-binding enzyme family.</text>
</comment>
<dbReference type="AlphaFoldDB" id="A0A0X3X7F2"/>